<dbReference type="InterPro" id="IPR036864">
    <property type="entry name" value="Zn2-C6_fun-type_DNA-bd_sf"/>
</dbReference>
<proteinExistence type="predicted"/>
<dbReference type="EMBL" id="JAZAVJ010000134">
    <property type="protein sequence ID" value="KAK7413255.1"/>
    <property type="molecule type" value="Genomic_DNA"/>
</dbReference>
<comment type="subcellular location">
    <subcellularLocation>
        <location evidence="1">Nucleus</location>
    </subcellularLocation>
</comment>
<evidence type="ECO:0000256" key="6">
    <source>
        <dbReference type="ARBA" id="ARBA00023163"/>
    </source>
</evidence>
<keyword evidence="6" id="KW-0804">Transcription</keyword>
<evidence type="ECO:0000256" key="1">
    <source>
        <dbReference type="ARBA" id="ARBA00004123"/>
    </source>
</evidence>
<dbReference type="CDD" id="cd12148">
    <property type="entry name" value="fungal_TF_MHR"/>
    <property type="match status" value="1"/>
</dbReference>
<keyword evidence="5" id="KW-0238">DNA-binding</keyword>
<dbReference type="InterPro" id="IPR052202">
    <property type="entry name" value="Yeast_MetPath_Reg"/>
</dbReference>
<dbReference type="Gene3D" id="4.10.240.10">
    <property type="entry name" value="Zn(2)-C6 fungal-type DNA-binding domain"/>
    <property type="match status" value="1"/>
</dbReference>
<dbReference type="Proteomes" id="UP001498476">
    <property type="component" value="Unassembled WGS sequence"/>
</dbReference>
<reference evidence="9 10" key="1">
    <citation type="journal article" date="2025" name="Microbiol. Resour. Announc.">
        <title>Draft genome sequences for Neonectria magnoliae and Neonectria punicea, canker pathogens of Liriodendron tulipifera and Acer saccharum in West Virginia.</title>
        <authorList>
            <person name="Petronek H.M."/>
            <person name="Kasson M.T."/>
            <person name="Metheny A.M."/>
            <person name="Stauder C.M."/>
            <person name="Lovett B."/>
            <person name="Lynch S.C."/>
            <person name="Garnas J.R."/>
            <person name="Kasson L.R."/>
            <person name="Stajich J.E."/>
        </authorList>
    </citation>
    <scope>NUCLEOTIDE SEQUENCE [LARGE SCALE GENOMIC DNA]</scope>
    <source>
        <strain evidence="9 10">NRRL 64653</strain>
    </source>
</reference>
<keyword evidence="3" id="KW-0862">Zinc</keyword>
<keyword evidence="4" id="KW-0805">Transcription regulation</keyword>
<keyword evidence="7" id="KW-0539">Nucleus</keyword>
<dbReference type="InterPro" id="IPR007219">
    <property type="entry name" value="XnlR_reg_dom"/>
</dbReference>
<dbReference type="Pfam" id="PF04082">
    <property type="entry name" value="Fungal_trans"/>
    <property type="match status" value="1"/>
</dbReference>
<evidence type="ECO:0000256" key="4">
    <source>
        <dbReference type="ARBA" id="ARBA00023015"/>
    </source>
</evidence>
<keyword evidence="2" id="KW-0479">Metal-binding</keyword>
<organism evidence="9 10">
    <name type="scientific">Neonectria punicea</name>
    <dbReference type="NCBI Taxonomy" id="979145"/>
    <lineage>
        <taxon>Eukaryota</taxon>
        <taxon>Fungi</taxon>
        <taxon>Dikarya</taxon>
        <taxon>Ascomycota</taxon>
        <taxon>Pezizomycotina</taxon>
        <taxon>Sordariomycetes</taxon>
        <taxon>Hypocreomycetidae</taxon>
        <taxon>Hypocreales</taxon>
        <taxon>Nectriaceae</taxon>
        <taxon>Neonectria</taxon>
    </lineage>
</organism>
<evidence type="ECO:0000256" key="2">
    <source>
        <dbReference type="ARBA" id="ARBA00022723"/>
    </source>
</evidence>
<evidence type="ECO:0000259" key="8">
    <source>
        <dbReference type="SMART" id="SM00906"/>
    </source>
</evidence>
<name>A0ABR1GWR3_9HYPO</name>
<dbReference type="PANTHER" id="PTHR47782">
    <property type="entry name" value="ZN(II)2CYS6 TRANSCRIPTION FACTOR (EUROFUNG)-RELATED"/>
    <property type="match status" value="1"/>
</dbReference>
<evidence type="ECO:0000256" key="5">
    <source>
        <dbReference type="ARBA" id="ARBA00023125"/>
    </source>
</evidence>
<evidence type="ECO:0000256" key="7">
    <source>
        <dbReference type="ARBA" id="ARBA00023242"/>
    </source>
</evidence>
<keyword evidence="10" id="KW-1185">Reference proteome</keyword>
<gene>
    <name evidence="9" type="ORF">QQX98_007843</name>
</gene>
<evidence type="ECO:0000313" key="9">
    <source>
        <dbReference type="EMBL" id="KAK7413255.1"/>
    </source>
</evidence>
<evidence type="ECO:0000256" key="3">
    <source>
        <dbReference type="ARBA" id="ARBA00022833"/>
    </source>
</evidence>
<dbReference type="SMART" id="SM00906">
    <property type="entry name" value="Fungal_trans"/>
    <property type="match status" value="1"/>
</dbReference>
<accession>A0ABR1GWR3</accession>
<sequence>MPAEHLVVFAMQLPSCSQCVASKTNCTGIAASTSADVPRSIVQHLESEIARLETDLVQDGQLEVVQASDILVQMPSYRRPNTSNTPPGINGSALVEAGCPVAKHQSDELRTAILSSKALQAIVSATLPSGSGAADLLSRVRMGMTPSSARVGERSRTAVVNPKANKSGSILLSAHILSSIPADIVQRSMRKYLNTIQLDNPFLDASTVAQQFDNVAEVLGWRRQTHTPGKEPLPVIASHDFLVVYLVLAISVTLGSANAGHEERCMALSVSLFEEGIQHLYSLPSFPSDIAWLQTILLVLLYATVFPRSANVWVLSGASMRSCLELGLHREPPRSANLDPETLDLRRRVFWAAYCMDRSICSALQRPLSTPDTAINAQFPALMQDDAFLGTITYHELLSEMLHVHFQREPIPPNLTWEDWLASMENRLRSWGRLYSQASSRHEPIDFSLARGLMILHRPSPRVPLPSQHSLLRAFEAASTAARIYSEHIRAGFFRRPWLSAHYTLEAGTTVLFCLRHACDTITERFTAAQIFHMTKLFTSNFLAIASGGWAEVNVYASVYERLLSPLLERVFLRSTPNNTSTTTLMSEDRFGPAQDAELMRLLYPGPAHLETLRFGLGRQQAEEDVGTFDFDLFMADDDVWGAGMGGISGEGEMDEAGQQWEIDYWDGDWGVGHGMTV</sequence>
<protein>
    <recommendedName>
        <fullName evidence="8">Xylanolytic transcriptional activator regulatory domain-containing protein</fullName>
    </recommendedName>
</protein>
<evidence type="ECO:0000313" key="10">
    <source>
        <dbReference type="Proteomes" id="UP001498476"/>
    </source>
</evidence>
<comment type="caution">
    <text evidence="9">The sequence shown here is derived from an EMBL/GenBank/DDBJ whole genome shotgun (WGS) entry which is preliminary data.</text>
</comment>
<feature type="domain" description="Xylanolytic transcriptional activator regulatory" evidence="8">
    <location>
        <begin position="312"/>
        <end position="386"/>
    </location>
</feature>
<dbReference type="PANTHER" id="PTHR47782:SF1">
    <property type="entry name" value="PYRIMIDINE PATHWAY REGULATORY PROTEIN 1"/>
    <property type="match status" value="1"/>
</dbReference>